<dbReference type="Pfam" id="PF01183">
    <property type="entry name" value="Glyco_hydro_25"/>
    <property type="match status" value="1"/>
</dbReference>
<name>A0ABV6K2P7_9LACO</name>
<dbReference type="Proteomes" id="UP001589855">
    <property type="component" value="Unassembled WGS sequence"/>
</dbReference>
<keyword evidence="6" id="KW-1185">Reference proteome</keyword>
<reference evidence="5 6" key="1">
    <citation type="submission" date="2024-09" db="EMBL/GenBank/DDBJ databases">
        <authorList>
            <person name="Sun Q."/>
            <person name="Mori K."/>
        </authorList>
    </citation>
    <scope>NUCLEOTIDE SEQUENCE [LARGE SCALE GENOMIC DNA]</scope>
    <source>
        <strain evidence="5 6">TBRC 4575</strain>
    </source>
</reference>
<dbReference type="RefSeq" id="WP_137645689.1">
    <property type="nucleotide sequence ID" value="NZ_BAABRM010000023.1"/>
</dbReference>
<comment type="similarity">
    <text evidence="1">Belongs to the glycosyl hydrolase 25 family.</text>
</comment>
<gene>
    <name evidence="5" type="ORF">ACFFGS_06375</name>
</gene>
<feature type="transmembrane region" description="Helical" evidence="4">
    <location>
        <begin position="20"/>
        <end position="43"/>
    </location>
</feature>
<accession>A0ABV6K2P7</accession>
<evidence type="ECO:0000256" key="3">
    <source>
        <dbReference type="ARBA" id="ARBA00023295"/>
    </source>
</evidence>
<dbReference type="Gene3D" id="3.20.20.80">
    <property type="entry name" value="Glycosidases"/>
    <property type="match status" value="1"/>
</dbReference>
<keyword evidence="4" id="KW-1133">Transmembrane helix</keyword>
<dbReference type="SMART" id="SM00641">
    <property type="entry name" value="Glyco_25"/>
    <property type="match status" value="1"/>
</dbReference>
<dbReference type="EMBL" id="JBHLUK010000059">
    <property type="protein sequence ID" value="MFC0423746.1"/>
    <property type="molecule type" value="Genomic_DNA"/>
</dbReference>
<comment type="caution">
    <text evidence="5">The sequence shown here is derived from an EMBL/GenBank/DDBJ whole genome shotgun (WGS) entry which is preliminary data.</text>
</comment>
<evidence type="ECO:0000256" key="2">
    <source>
        <dbReference type="ARBA" id="ARBA00022801"/>
    </source>
</evidence>
<dbReference type="PANTHER" id="PTHR34135">
    <property type="entry name" value="LYSOZYME"/>
    <property type="match status" value="1"/>
</dbReference>
<dbReference type="InterPro" id="IPR002053">
    <property type="entry name" value="Glyco_hydro_25"/>
</dbReference>
<keyword evidence="4" id="KW-0472">Membrane</keyword>
<evidence type="ECO:0000256" key="1">
    <source>
        <dbReference type="ARBA" id="ARBA00010646"/>
    </source>
</evidence>
<dbReference type="InterPro" id="IPR018077">
    <property type="entry name" value="Glyco_hydro_fam25_subgr"/>
</dbReference>
<keyword evidence="2" id="KW-0378">Hydrolase</keyword>
<evidence type="ECO:0000313" key="5">
    <source>
        <dbReference type="EMBL" id="MFC0423746.1"/>
    </source>
</evidence>
<proteinExistence type="inferred from homology"/>
<dbReference type="PROSITE" id="PS51904">
    <property type="entry name" value="GLYCOSYL_HYDROL_F25_2"/>
    <property type="match status" value="1"/>
</dbReference>
<keyword evidence="4" id="KW-0812">Transmembrane</keyword>
<evidence type="ECO:0000313" key="6">
    <source>
        <dbReference type="Proteomes" id="UP001589855"/>
    </source>
</evidence>
<dbReference type="SUPFAM" id="SSF51445">
    <property type="entry name" value="(Trans)glycosidases"/>
    <property type="match status" value="1"/>
</dbReference>
<evidence type="ECO:0000256" key="4">
    <source>
        <dbReference type="SAM" id="Phobius"/>
    </source>
</evidence>
<organism evidence="5 6">
    <name type="scientific">Lactiplantibacillus plajomi</name>
    <dbReference type="NCBI Taxonomy" id="1457217"/>
    <lineage>
        <taxon>Bacteria</taxon>
        <taxon>Bacillati</taxon>
        <taxon>Bacillota</taxon>
        <taxon>Bacilli</taxon>
        <taxon>Lactobacillales</taxon>
        <taxon>Lactobacillaceae</taxon>
        <taxon>Lactiplantibacillus</taxon>
    </lineage>
</organism>
<dbReference type="InterPro" id="IPR017853">
    <property type="entry name" value="GH"/>
</dbReference>
<keyword evidence="3" id="KW-0326">Glycosidase</keyword>
<protein>
    <submittedName>
        <fullName evidence="5">GH25 family lysozyme</fullName>
    </submittedName>
</protein>
<sequence length="258" mass="29144">MTKQQRLRPAYARTRSGRWWHRLMVLLVLSLVIAGVWGGLAWYQSRQAAVVSGFNVRGVAVSQTDGYLDFAALQNNGLKFAYLHATQGASYSDDYFASNYDRIAGTDMGVGVVHVFSFSSSAAAQAAYFEKMVGDDIGDLPIAIQVQYYGNYSAKTVDVQKAQAKLRALVYKLTNYYNRQCVVWSSPTVAKRLVKPVITKTPLWYDTTNTHHRAARIMFMHYSSRVVYRQNGTRQEFAGLVFNGSSQRFTKLRADPWF</sequence>
<dbReference type="PANTHER" id="PTHR34135:SF2">
    <property type="entry name" value="LYSOZYME"/>
    <property type="match status" value="1"/>
</dbReference>